<feature type="region of interest" description="Disordered" evidence="1">
    <location>
        <begin position="78"/>
        <end position="113"/>
    </location>
</feature>
<evidence type="ECO:0000256" key="1">
    <source>
        <dbReference type="SAM" id="MobiDB-lite"/>
    </source>
</evidence>
<dbReference type="Proteomes" id="UP000314294">
    <property type="component" value="Unassembled WGS sequence"/>
</dbReference>
<comment type="caution">
    <text evidence="2">The sequence shown here is derived from an EMBL/GenBank/DDBJ whole genome shotgun (WGS) entry which is preliminary data.</text>
</comment>
<keyword evidence="3" id="KW-1185">Reference proteome</keyword>
<evidence type="ECO:0000313" key="3">
    <source>
        <dbReference type="Proteomes" id="UP000314294"/>
    </source>
</evidence>
<dbReference type="EMBL" id="SRLO01000045">
    <property type="protein sequence ID" value="TNN81720.1"/>
    <property type="molecule type" value="Genomic_DNA"/>
</dbReference>
<organism evidence="2 3">
    <name type="scientific">Liparis tanakae</name>
    <name type="common">Tanaka's snailfish</name>
    <dbReference type="NCBI Taxonomy" id="230148"/>
    <lineage>
        <taxon>Eukaryota</taxon>
        <taxon>Metazoa</taxon>
        <taxon>Chordata</taxon>
        <taxon>Craniata</taxon>
        <taxon>Vertebrata</taxon>
        <taxon>Euteleostomi</taxon>
        <taxon>Actinopterygii</taxon>
        <taxon>Neopterygii</taxon>
        <taxon>Teleostei</taxon>
        <taxon>Neoteleostei</taxon>
        <taxon>Acanthomorphata</taxon>
        <taxon>Eupercaria</taxon>
        <taxon>Perciformes</taxon>
        <taxon>Cottioidei</taxon>
        <taxon>Cottales</taxon>
        <taxon>Liparidae</taxon>
        <taxon>Liparis</taxon>
    </lineage>
</organism>
<proteinExistence type="predicted"/>
<feature type="compositionally biased region" description="Basic and acidic residues" evidence="1">
    <location>
        <begin position="84"/>
        <end position="107"/>
    </location>
</feature>
<sequence>MYTCGVHSSSSSIILALVDAEDTSVVVHLSWHPPEKCSQPDSQSSGPDCFLSAKCSSAAARPVRTSAPAVMKEFLRPGAAGEACGREERRKREKDTHKRSALEEKRRPQNCTL</sequence>
<accession>A0A4Z2IUR3</accession>
<reference evidence="2 3" key="1">
    <citation type="submission" date="2019-03" db="EMBL/GenBank/DDBJ databases">
        <title>First draft genome of Liparis tanakae, snailfish: a comprehensive survey of snailfish specific genes.</title>
        <authorList>
            <person name="Kim W."/>
            <person name="Song I."/>
            <person name="Jeong J.-H."/>
            <person name="Kim D."/>
            <person name="Kim S."/>
            <person name="Ryu S."/>
            <person name="Song J.Y."/>
            <person name="Lee S.K."/>
        </authorList>
    </citation>
    <scope>NUCLEOTIDE SEQUENCE [LARGE SCALE GENOMIC DNA]</scope>
    <source>
        <tissue evidence="2">Muscle</tissue>
    </source>
</reference>
<gene>
    <name evidence="2" type="ORF">EYF80_008166</name>
</gene>
<dbReference type="AlphaFoldDB" id="A0A4Z2IUR3"/>
<name>A0A4Z2IUR3_9TELE</name>
<evidence type="ECO:0000313" key="2">
    <source>
        <dbReference type="EMBL" id="TNN81720.1"/>
    </source>
</evidence>
<protein>
    <submittedName>
        <fullName evidence="2">Uncharacterized protein</fullName>
    </submittedName>
</protein>